<comment type="caution">
    <text evidence="3">The sequence shown here is derived from an EMBL/GenBank/DDBJ whole genome shotgun (WGS) entry which is preliminary data.</text>
</comment>
<gene>
    <name evidence="3" type="ORF">EV699_113137</name>
</gene>
<evidence type="ECO:0000259" key="2">
    <source>
        <dbReference type="Pfam" id="PF13699"/>
    </source>
</evidence>
<dbReference type="RefSeq" id="WP_243662661.1">
    <property type="nucleotide sequence ID" value="NZ_SLWY01000013.1"/>
</dbReference>
<name>A0A4R2L8V5_9GAMM</name>
<feature type="compositionally biased region" description="Low complexity" evidence="1">
    <location>
        <begin position="10"/>
        <end position="25"/>
    </location>
</feature>
<dbReference type="Proteomes" id="UP000295765">
    <property type="component" value="Unassembled WGS sequence"/>
</dbReference>
<evidence type="ECO:0000313" key="4">
    <source>
        <dbReference type="Proteomes" id="UP000295765"/>
    </source>
</evidence>
<dbReference type="SUPFAM" id="SSF103088">
    <property type="entry name" value="OmpA-like"/>
    <property type="match status" value="1"/>
</dbReference>
<feature type="region of interest" description="Disordered" evidence="1">
    <location>
        <begin position="1"/>
        <end position="25"/>
    </location>
</feature>
<organism evidence="3 4">
    <name type="scientific">Plasticicumulans lactativorans</name>
    <dbReference type="NCBI Taxonomy" id="1133106"/>
    <lineage>
        <taxon>Bacteria</taxon>
        <taxon>Pseudomonadati</taxon>
        <taxon>Pseudomonadota</taxon>
        <taxon>Gammaproteobacteria</taxon>
        <taxon>Candidatus Competibacteraceae</taxon>
        <taxon>Plasticicumulans</taxon>
    </lineage>
</organism>
<reference evidence="3 4" key="1">
    <citation type="submission" date="2019-03" db="EMBL/GenBank/DDBJ databases">
        <title>Genomic Encyclopedia of Type Strains, Phase IV (KMG-IV): sequencing the most valuable type-strain genomes for metagenomic binning, comparative biology and taxonomic classification.</title>
        <authorList>
            <person name="Goeker M."/>
        </authorList>
    </citation>
    <scope>NUCLEOTIDE SEQUENCE [LARGE SCALE GENOMIC DNA]</scope>
    <source>
        <strain evidence="3 4">DSM 25287</strain>
    </source>
</reference>
<dbReference type="EMBL" id="SLWY01000013">
    <property type="protein sequence ID" value="TCO80659.1"/>
    <property type="molecule type" value="Genomic_DNA"/>
</dbReference>
<dbReference type="Gene3D" id="3.30.1330.60">
    <property type="entry name" value="OmpA-like domain"/>
    <property type="match status" value="1"/>
</dbReference>
<keyword evidence="4" id="KW-1185">Reference proteome</keyword>
<feature type="domain" description="eCIS core" evidence="2">
    <location>
        <begin position="120"/>
        <end position="197"/>
    </location>
</feature>
<dbReference type="AlphaFoldDB" id="A0A4R2L8V5"/>
<proteinExistence type="predicted"/>
<feature type="region of interest" description="Disordered" evidence="1">
    <location>
        <begin position="195"/>
        <end position="221"/>
    </location>
</feature>
<dbReference type="Pfam" id="PF13699">
    <property type="entry name" value="eCIS_core"/>
    <property type="match status" value="1"/>
</dbReference>
<dbReference type="InterPro" id="IPR036737">
    <property type="entry name" value="OmpA-like_sf"/>
</dbReference>
<protein>
    <submittedName>
        <fullName evidence="3">Uncharacterized protein DUF4157</fullName>
    </submittedName>
</protein>
<evidence type="ECO:0000256" key="1">
    <source>
        <dbReference type="SAM" id="MobiDB-lite"/>
    </source>
</evidence>
<sequence length="583" mass="60229">MMCPACSTRSSQSAPKPAASAPRVPALRARRAEAGDWRHLALAPAAGLRVGAPHDAAEAQADAQARRVLGMSTPPGRCAGCADAAEPCPSCGGGRTLRRRHDGSSGPALPPALGLGSGRPLDAASRAFFEPRFGHDFGGVRVHADPRAHAAARGLHARAFTLGHDVGFAAGAYAPHSAAGRELLAHELAHVVQADSGPQPLRRRLSVDPAPPTDPQDPLSTLSGTAFSTLAFTEMGAIVHALCDDFDVDATGEVASTATGGCADPAATAAGSKPVGCCCLCALTDPAGGAWTIHVTGIGGPRTVHSPGTPGGDFFLHPRNSSFEFGAWDVTGARVVEDPVVVAGHELCGHGALLERGLHPADVERVDTDVHDPTVRVENLIKAEQGLPGNPRGLAADPHRGESFARITLREFPFNGTSLSALPAPEAAKLQLAKDFINANNTWVDVFGHSDPVGSASAKLAVSQGRADNTRSALITGLRPVSPMITKTFSNTGAAGTGTVTVSGNRFTRIEGRSDFDLIPGASDPQQRRVDIVMPTRPAGAEVPNAGTPTTVAPVGPASPLTFLQRRFLGNPCDQLLARSAWF</sequence>
<dbReference type="InterPro" id="IPR025295">
    <property type="entry name" value="eCIS_core_dom"/>
</dbReference>
<evidence type="ECO:0000313" key="3">
    <source>
        <dbReference type="EMBL" id="TCO80659.1"/>
    </source>
</evidence>
<accession>A0A4R2L8V5</accession>